<accession>A0A9Q9UVT0</accession>
<sequence>MLKTAARYINRHSQPIDLRSRYANEQNQADITQLRVSLNETLRLFSELATYQRQSQEDIRQNQAEIRRIWEYLLSQSDNGRSGN</sequence>
<protein>
    <submittedName>
        <fullName evidence="1">Uncharacterized protein</fullName>
    </submittedName>
</protein>
<evidence type="ECO:0000313" key="1">
    <source>
        <dbReference type="EMBL" id="WAN69156.1"/>
    </source>
</evidence>
<dbReference type="Proteomes" id="UP000176944">
    <property type="component" value="Chromosome"/>
</dbReference>
<dbReference type="AlphaFoldDB" id="A0A9Q9UVT0"/>
<gene>
    <name evidence="1" type="ORF">BJP36_05910</name>
</gene>
<proteinExistence type="predicted"/>
<organism evidence="1">
    <name type="scientific">Moorena producens (strain JHB)</name>
    <dbReference type="NCBI Taxonomy" id="1454205"/>
    <lineage>
        <taxon>Bacteria</taxon>
        <taxon>Bacillati</taxon>
        <taxon>Cyanobacteriota</taxon>
        <taxon>Cyanophyceae</taxon>
        <taxon>Coleofasciculales</taxon>
        <taxon>Coleofasciculaceae</taxon>
        <taxon>Moorena</taxon>
    </lineage>
</organism>
<reference evidence="1" key="2">
    <citation type="submission" date="2022-10" db="EMBL/GenBank/DDBJ databases">
        <authorList>
            <person name="Ngo T.-E."/>
        </authorList>
    </citation>
    <scope>NUCLEOTIDE SEQUENCE</scope>
    <source>
        <strain evidence="1">JHB</strain>
    </source>
</reference>
<dbReference type="EMBL" id="CP017708">
    <property type="protein sequence ID" value="WAN69156.1"/>
    <property type="molecule type" value="Genomic_DNA"/>
</dbReference>
<reference evidence="1" key="1">
    <citation type="journal article" date="2017" name="Proc. Natl. Acad. Sci. U.S.A.">
        <title>Comparative genomics uncovers the prolific and distinctive metabolic potential of the cyanobacterial genus Moorea.</title>
        <authorList>
            <person name="Leao T."/>
            <person name="Castelao G."/>
            <person name="Korobeynikov A."/>
            <person name="Monroe E.A."/>
            <person name="Podell S."/>
            <person name="Glukhov E."/>
            <person name="Allen E.E."/>
            <person name="Gerwick W.H."/>
            <person name="Gerwick L."/>
        </authorList>
    </citation>
    <scope>NUCLEOTIDE SEQUENCE</scope>
    <source>
        <strain evidence="1">JHB</strain>
    </source>
</reference>
<name>A0A9Q9UVT0_MOOP1</name>